<organism evidence="1 2">
    <name type="scientific">Humitalea rosea</name>
    <dbReference type="NCBI Taxonomy" id="990373"/>
    <lineage>
        <taxon>Bacteria</taxon>
        <taxon>Pseudomonadati</taxon>
        <taxon>Pseudomonadota</taxon>
        <taxon>Alphaproteobacteria</taxon>
        <taxon>Acetobacterales</taxon>
        <taxon>Roseomonadaceae</taxon>
        <taxon>Humitalea</taxon>
    </lineage>
</organism>
<name>A0A2W7IRC8_9PROT</name>
<evidence type="ECO:0000313" key="2">
    <source>
        <dbReference type="Proteomes" id="UP000249688"/>
    </source>
</evidence>
<dbReference type="EMBL" id="QKYU01000004">
    <property type="protein sequence ID" value="PZW48657.1"/>
    <property type="molecule type" value="Genomic_DNA"/>
</dbReference>
<proteinExistence type="predicted"/>
<keyword evidence="2" id="KW-1185">Reference proteome</keyword>
<protein>
    <submittedName>
        <fullName evidence="1">Nucleoside-triphosphatase THEP1</fullName>
    </submittedName>
</protein>
<dbReference type="InterPro" id="IPR027417">
    <property type="entry name" value="P-loop_NTPase"/>
</dbReference>
<comment type="caution">
    <text evidence="1">The sequence shown here is derived from an EMBL/GenBank/DDBJ whole genome shotgun (WGS) entry which is preliminary data.</text>
</comment>
<gene>
    <name evidence="1" type="ORF">C8P66_10473</name>
</gene>
<reference evidence="1 2" key="1">
    <citation type="submission" date="2018-06" db="EMBL/GenBank/DDBJ databases">
        <title>Genomic Encyclopedia of Archaeal and Bacterial Type Strains, Phase II (KMG-II): from individual species to whole genera.</title>
        <authorList>
            <person name="Goeker M."/>
        </authorList>
    </citation>
    <scope>NUCLEOTIDE SEQUENCE [LARGE SCALE GENOMIC DNA]</scope>
    <source>
        <strain evidence="1 2">DSM 24525</strain>
    </source>
</reference>
<evidence type="ECO:0000313" key="1">
    <source>
        <dbReference type="EMBL" id="PZW48657.1"/>
    </source>
</evidence>
<dbReference type="Gene3D" id="3.40.50.300">
    <property type="entry name" value="P-loop containing nucleotide triphosphate hydrolases"/>
    <property type="match status" value="1"/>
</dbReference>
<dbReference type="RefSeq" id="WP_111396992.1">
    <property type="nucleotide sequence ID" value="NZ_QKYU01000004.1"/>
</dbReference>
<dbReference type="Proteomes" id="UP000249688">
    <property type="component" value="Unassembled WGS sequence"/>
</dbReference>
<dbReference type="OrthoDB" id="5420991at2"/>
<dbReference type="AlphaFoldDB" id="A0A2W7IRC8"/>
<sequence>MVFDFSPSVAVLTGPVHTGKTTRLMTRAVTEPSLGGIVSPQEGATRWFRDLRDLAAVPMDASTEAPETSVQQVGRFRFRTGAFYWAAERMESAFANPALTTVVLDEVGPLELRGLGFAPWLPRWIEQHSDRLLLVVRDGILNDVVSCFGFVPYPQLD</sequence>
<accession>A0A2W7IRC8</accession>